<keyword evidence="1" id="KW-1133">Transmembrane helix</keyword>
<dbReference type="Pfam" id="PF13400">
    <property type="entry name" value="Tad"/>
    <property type="match status" value="1"/>
</dbReference>
<dbReference type="RefSeq" id="WP_236656064.1">
    <property type="nucleotide sequence ID" value="NZ_BBPN01000016.1"/>
</dbReference>
<feature type="domain" description="Putative Flp pilus-assembly TadG-like N-terminal" evidence="2">
    <location>
        <begin position="13"/>
        <end position="58"/>
    </location>
</feature>
<evidence type="ECO:0000313" key="4">
    <source>
        <dbReference type="Proteomes" id="UP000183015"/>
    </source>
</evidence>
<accession>A0A1H8BPG8</accession>
<keyword evidence="4" id="KW-1185">Reference proteome</keyword>
<dbReference type="AlphaFoldDB" id="A0A1H8BPG8"/>
<dbReference type="EMBL" id="FOAZ01000071">
    <property type="protein sequence ID" value="SEM83928.1"/>
    <property type="molecule type" value="Genomic_DNA"/>
</dbReference>
<evidence type="ECO:0000313" key="3">
    <source>
        <dbReference type="EMBL" id="SEM83928.1"/>
    </source>
</evidence>
<evidence type="ECO:0000256" key="1">
    <source>
        <dbReference type="SAM" id="Phobius"/>
    </source>
</evidence>
<dbReference type="eggNOG" id="ENOG503206Y">
    <property type="taxonomic scope" value="Bacteria"/>
</dbReference>
<keyword evidence="1" id="KW-0472">Membrane</keyword>
<dbReference type="InterPro" id="IPR028087">
    <property type="entry name" value="Tad_N"/>
</dbReference>
<gene>
    <name evidence="3" type="ORF">SAMN05414137_1717</name>
</gene>
<dbReference type="STRING" id="235985.SAMN05414137_1717"/>
<sequence>MTLFPADRPREEGGLSIFVAISVMALLALLGLIVDGGGKLKASERADAIAQEAARAGGEQIDAGKAIPGNGIVVDPQAAHNAAVHYLERAGFHGTAKIYPTDGGRVLVVDLTSTYTSIWGLGNMPVHGHATAALVYGVTAPKGP</sequence>
<organism evidence="3 4">
    <name type="scientific">Streptacidiphilus jiangxiensis</name>
    <dbReference type="NCBI Taxonomy" id="235985"/>
    <lineage>
        <taxon>Bacteria</taxon>
        <taxon>Bacillati</taxon>
        <taxon>Actinomycetota</taxon>
        <taxon>Actinomycetes</taxon>
        <taxon>Kitasatosporales</taxon>
        <taxon>Streptomycetaceae</taxon>
        <taxon>Streptacidiphilus</taxon>
    </lineage>
</organism>
<dbReference type="Proteomes" id="UP000183015">
    <property type="component" value="Unassembled WGS sequence"/>
</dbReference>
<protein>
    <recommendedName>
        <fullName evidence="2">Putative Flp pilus-assembly TadG-like N-terminal domain-containing protein</fullName>
    </recommendedName>
</protein>
<name>A0A1H8BPG8_STRJI</name>
<proteinExistence type="predicted"/>
<feature type="transmembrane region" description="Helical" evidence="1">
    <location>
        <begin position="15"/>
        <end position="34"/>
    </location>
</feature>
<keyword evidence="1" id="KW-0812">Transmembrane</keyword>
<reference evidence="4" key="1">
    <citation type="submission" date="2016-10" db="EMBL/GenBank/DDBJ databases">
        <authorList>
            <person name="Varghese N."/>
        </authorList>
    </citation>
    <scope>NUCLEOTIDE SEQUENCE [LARGE SCALE GENOMIC DNA]</scope>
    <source>
        <strain evidence="4">DSM 45096 / BCRC 16803 / CGMCC 4.1857 / CIP 109030 / JCM 12277 / KCTC 19219 / NBRC 100920 / 33214</strain>
    </source>
</reference>
<evidence type="ECO:0000259" key="2">
    <source>
        <dbReference type="Pfam" id="PF13400"/>
    </source>
</evidence>